<dbReference type="InParanoid" id="A0A2K3DAH0"/>
<keyword evidence="13" id="KW-1185">Reference proteome</keyword>
<dbReference type="GO" id="GO:0034473">
    <property type="term" value="P:U1 snRNA 3'-end processing"/>
    <property type="evidence" value="ECO:0000318"/>
    <property type="project" value="GO_Central"/>
</dbReference>
<dbReference type="GO" id="GO:0005730">
    <property type="term" value="C:nucleolus"/>
    <property type="evidence" value="ECO:0007669"/>
    <property type="project" value="UniProtKB-SubCell"/>
</dbReference>
<gene>
    <name evidence="12" type="ORF">CHLRE_10g440900v5</name>
</gene>
<dbReference type="GeneID" id="5716159"/>
<dbReference type="KEGG" id="cre:CHLRE_10g440900v5"/>
<dbReference type="SUPFAM" id="SSF55666">
    <property type="entry name" value="Ribonuclease PH domain 2-like"/>
    <property type="match status" value="1"/>
</dbReference>
<keyword evidence="5" id="KW-0698">rRNA processing</keyword>
<dbReference type="InterPro" id="IPR001247">
    <property type="entry name" value="ExoRNase_PH_dom1"/>
</dbReference>
<dbReference type="ExpressionAtlas" id="A0A2K3DAH0">
    <property type="expression patterns" value="baseline and differential"/>
</dbReference>
<dbReference type="GO" id="GO:0000176">
    <property type="term" value="C:nuclear exosome (RNase complex)"/>
    <property type="evidence" value="ECO:0000318"/>
    <property type="project" value="GO_Central"/>
</dbReference>
<dbReference type="GO" id="GO:0000467">
    <property type="term" value="P:exonucleolytic trimming to generate mature 3'-end of 5.8S rRNA from tricistronic rRNA transcript (SSU-rRNA, 5.8S rRNA, LSU-rRNA)"/>
    <property type="evidence" value="ECO:0000318"/>
    <property type="project" value="GO_Central"/>
</dbReference>
<proteinExistence type="inferred from homology"/>
<dbReference type="RefSeq" id="XP_042920189.1">
    <property type="nucleotide sequence ID" value="XM_043066792.1"/>
</dbReference>
<evidence type="ECO:0000256" key="2">
    <source>
        <dbReference type="ARBA" id="ARBA00004604"/>
    </source>
</evidence>
<dbReference type="EMBL" id="CM008971">
    <property type="protein sequence ID" value="PNW77535.1"/>
    <property type="molecule type" value="Genomic_DNA"/>
</dbReference>
<evidence type="ECO:0000256" key="1">
    <source>
        <dbReference type="ARBA" id="ARBA00004496"/>
    </source>
</evidence>
<dbReference type="InterPro" id="IPR050590">
    <property type="entry name" value="Exosome_comp_Rrp42_subfam"/>
</dbReference>
<dbReference type="Proteomes" id="UP000006906">
    <property type="component" value="Chromosome 10"/>
</dbReference>
<dbReference type="PANTHER" id="PTHR11097:SF9">
    <property type="entry name" value="EXOSOME COMPLEX COMPONENT RRP43"/>
    <property type="match status" value="1"/>
</dbReference>
<dbReference type="OMA" id="EIKAFWV"/>
<dbReference type="GO" id="GO:0071038">
    <property type="term" value="P:TRAMP-dependent tRNA surveillance pathway"/>
    <property type="evidence" value="ECO:0000318"/>
    <property type="project" value="GO_Central"/>
</dbReference>
<evidence type="ECO:0000313" key="12">
    <source>
        <dbReference type="EMBL" id="PNW77535.1"/>
    </source>
</evidence>
<evidence type="ECO:0000259" key="10">
    <source>
        <dbReference type="Pfam" id="PF01138"/>
    </source>
</evidence>
<evidence type="ECO:0000256" key="3">
    <source>
        <dbReference type="ARBA" id="ARBA00006678"/>
    </source>
</evidence>
<name>A0A2K3DAH0_CHLRE</name>
<dbReference type="GO" id="GO:0016075">
    <property type="term" value="P:rRNA catabolic process"/>
    <property type="evidence" value="ECO:0000318"/>
    <property type="project" value="GO_Central"/>
</dbReference>
<dbReference type="OrthoDB" id="45882at2759"/>
<dbReference type="Pfam" id="PF03725">
    <property type="entry name" value="RNase_PH_C"/>
    <property type="match status" value="1"/>
</dbReference>
<sequence>MAAPAAGAAAAPVTDDVDAEAFKRLYPDQYYQRFLAEGVRPDGRPIGRARAVTIGAGTITTADGSALVKVGRTTVLAGVRLEIMRPDETAPAAGALVLSVEMAPFSSADYRPGRAPDHVSAVVEKLSSALLGSGAASSAGAAAGAAGPAGGGGAVQLGSLCIAEGKAAWRALLDVYVLDADGCVLDAALLAAVAALRDTRIPAVRNTREGHYYAARGASATAAAEEGKEQGSGGRKGGKAGEAGLVEGSPTAVGLGRLPLALTCCLYGKHVLVDPTADEERLAGCGVTVVVDGAGQLQGLYKAGGRVLADTATLVRCTEAARLRHRELSALLDASLVGQ</sequence>
<keyword evidence="7" id="KW-0694">RNA-binding</keyword>
<feature type="domain" description="Exoribonuclease phosphorolytic" evidence="11">
    <location>
        <begin position="258"/>
        <end position="321"/>
    </location>
</feature>
<evidence type="ECO:0000313" key="13">
    <source>
        <dbReference type="Proteomes" id="UP000006906"/>
    </source>
</evidence>
<comment type="similarity">
    <text evidence="3">Belongs to the RNase PH family.</text>
</comment>
<comment type="subcellular location">
    <subcellularLocation>
        <location evidence="1">Cytoplasm</location>
    </subcellularLocation>
    <subcellularLocation>
        <location evidence="2">Nucleus</location>
        <location evidence="2">Nucleolus</location>
    </subcellularLocation>
</comment>
<accession>A0A2K3DAH0</accession>
<evidence type="ECO:0000256" key="4">
    <source>
        <dbReference type="ARBA" id="ARBA00022490"/>
    </source>
</evidence>
<dbReference type="STRING" id="3055.A0A2K3DAH0"/>
<feature type="domain" description="Exoribonuclease phosphorolytic" evidence="10">
    <location>
        <begin position="49"/>
        <end position="202"/>
    </location>
</feature>
<evidence type="ECO:0000256" key="8">
    <source>
        <dbReference type="ARBA" id="ARBA00023242"/>
    </source>
</evidence>
<dbReference type="GO" id="GO:0034476">
    <property type="term" value="P:U5 snRNA 3'-end processing"/>
    <property type="evidence" value="ECO:0000318"/>
    <property type="project" value="GO_Central"/>
</dbReference>
<evidence type="ECO:0000259" key="11">
    <source>
        <dbReference type="Pfam" id="PF03725"/>
    </source>
</evidence>
<dbReference type="Gene3D" id="3.30.230.70">
    <property type="entry name" value="GHMP Kinase, N-terminal domain"/>
    <property type="match status" value="1"/>
</dbReference>
<dbReference type="FunCoup" id="A0A2K3DAH0">
    <property type="interactions" value="1494"/>
</dbReference>
<evidence type="ECO:0000256" key="7">
    <source>
        <dbReference type="ARBA" id="ARBA00022884"/>
    </source>
</evidence>
<dbReference type="InterPro" id="IPR015847">
    <property type="entry name" value="ExoRNase_PH_dom2"/>
</dbReference>
<evidence type="ECO:0000256" key="5">
    <source>
        <dbReference type="ARBA" id="ARBA00022552"/>
    </source>
</evidence>
<dbReference type="AlphaFoldDB" id="A0A2K3DAH0"/>
<dbReference type="InterPro" id="IPR036345">
    <property type="entry name" value="ExoRNase_PH_dom2_sf"/>
</dbReference>
<dbReference type="GO" id="GO:0035925">
    <property type="term" value="F:mRNA 3'-UTR AU-rich region binding"/>
    <property type="evidence" value="ECO:0000318"/>
    <property type="project" value="GO_Central"/>
</dbReference>
<organism evidence="12 13">
    <name type="scientific">Chlamydomonas reinhardtii</name>
    <name type="common">Chlamydomonas smithii</name>
    <dbReference type="NCBI Taxonomy" id="3055"/>
    <lineage>
        <taxon>Eukaryota</taxon>
        <taxon>Viridiplantae</taxon>
        <taxon>Chlorophyta</taxon>
        <taxon>core chlorophytes</taxon>
        <taxon>Chlorophyceae</taxon>
        <taxon>CS clade</taxon>
        <taxon>Chlamydomonadales</taxon>
        <taxon>Chlamydomonadaceae</taxon>
        <taxon>Chlamydomonas</taxon>
    </lineage>
</organism>
<keyword evidence="8" id="KW-0539">Nucleus</keyword>
<dbReference type="InterPro" id="IPR027408">
    <property type="entry name" value="PNPase/RNase_PH_dom_sf"/>
</dbReference>
<dbReference type="GO" id="GO:0000177">
    <property type="term" value="C:cytoplasmic exosome (RNase complex)"/>
    <property type="evidence" value="ECO:0000318"/>
    <property type="project" value="GO_Central"/>
</dbReference>
<dbReference type="PANTHER" id="PTHR11097">
    <property type="entry name" value="EXOSOME COMPLEX EXONUCLEASE RIBOSOMAL RNA PROCESSING PROTEIN"/>
    <property type="match status" value="1"/>
</dbReference>
<keyword evidence="4" id="KW-0963">Cytoplasm</keyword>
<keyword evidence="6" id="KW-0271">Exosome</keyword>
<evidence type="ECO:0000256" key="9">
    <source>
        <dbReference type="ARBA" id="ARBA00030617"/>
    </source>
</evidence>
<dbReference type="Gramene" id="PNW77535">
    <property type="protein sequence ID" value="PNW77535"/>
    <property type="gene ID" value="CHLRE_10g440900v5"/>
</dbReference>
<evidence type="ECO:0000256" key="6">
    <source>
        <dbReference type="ARBA" id="ARBA00022835"/>
    </source>
</evidence>
<dbReference type="GO" id="GO:0071035">
    <property type="term" value="P:nuclear polyadenylation-dependent rRNA catabolic process"/>
    <property type="evidence" value="ECO:0000318"/>
    <property type="project" value="GO_Central"/>
</dbReference>
<reference evidence="12 13" key="1">
    <citation type="journal article" date="2007" name="Science">
        <title>The Chlamydomonas genome reveals the evolution of key animal and plant functions.</title>
        <authorList>
            <person name="Merchant S.S."/>
            <person name="Prochnik S.E."/>
            <person name="Vallon O."/>
            <person name="Harris E.H."/>
            <person name="Karpowicz S.J."/>
            <person name="Witman G.B."/>
            <person name="Terry A."/>
            <person name="Salamov A."/>
            <person name="Fritz-Laylin L.K."/>
            <person name="Marechal-Drouard L."/>
            <person name="Marshall W.F."/>
            <person name="Qu L.H."/>
            <person name="Nelson D.R."/>
            <person name="Sanderfoot A.A."/>
            <person name="Spalding M.H."/>
            <person name="Kapitonov V.V."/>
            <person name="Ren Q."/>
            <person name="Ferris P."/>
            <person name="Lindquist E."/>
            <person name="Shapiro H."/>
            <person name="Lucas S.M."/>
            <person name="Grimwood J."/>
            <person name="Schmutz J."/>
            <person name="Cardol P."/>
            <person name="Cerutti H."/>
            <person name="Chanfreau G."/>
            <person name="Chen C.L."/>
            <person name="Cognat V."/>
            <person name="Croft M.T."/>
            <person name="Dent R."/>
            <person name="Dutcher S."/>
            <person name="Fernandez E."/>
            <person name="Fukuzawa H."/>
            <person name="Gonzalez-Ballester D."/>
            <person name="Gonzalez-Halphen D."/>
            <person name="Hallmann A."/>
            <person name="Hanikenne M."/>
            <person name="Hippler M."/>
            <person name="Inwood W."/>
            <person name="Jabbari K."/>
            <person name="Kalanon M."/>
            <person name="Kuras R."/>
            <person name="Lefebvre P.A."/>
            <person name="Lemaire S.D."/>
            <person name="Lobanov A.V."/>
            <person name="Lohr M."/>
            <person name="Manuell A."/>
            <person name="Meier I."/>
            <person name="Mets L."/>
            <person name="Mittag M."/>
            <person name="Mittelmeier T."/>
            <person name="Moroney J.V."/>
            <person name="Moseley J."/>
            <person name="Napoli C."/>
            <person name="Nedelcu A.M."/>
            <person name="Niyogi K."/>
            <person name="Novoselov S.V."/>
            <person name="Paulsen I.T."/>
            <person name="Pazour G."/>
            <person name="Purton S."/>
            <person name="Ral J.P."/>
            <person name="Riano-Pachon D.M."/>
            <person name="Riekhof W."/>
            <person name="Rymarquis L."/>
            <person name="Schroda M."/>
            <person name="Stern D."/>
            <person name="Umen J."/>
            <person name="Willows R."/>
            <person name="Wilson N."/>
            <person name="Zimmer S.L."/>
            <person name="Allmer J."/>
            <person name="Balk J."/>
            <person name="Bisova K."/>
            <person name="Chen C.J."/>
            <person name="Elias M."/>
            <person name="Gendler K."/>
            <person name="Hauser C."/>
            <person name="Lamb M.R."/>
            <person name="Ledford H."/>
            <person name="Long J.C."/>
            <person name="Minagawa J."/>
            <person name="Page M.D."/>
            <person name="Pan J."/>
            <person name="Pootakham W."/>
            <person name="Roje S."/>
            <person name="Rose A."/>
            <person name="Stahlberg E."/>
            <person name="Terauchi A.M."/>
            <person name="Yang P."/>
            <person name="Ball S."/>
            <person name="Bowler C."/>
            <person name="Dieckmann C.L."/>
            <person name="Gladyshev V.N."/>
            <person name="Green P."/>
            <person name="Jorgensen R."/>
            <person name="Mayfield S."/>
            <person name="Mueller-Roeber B."/>
            <person name="Rajamani S."/>
            <person name="Sayre R.T."/>
            <person name="Brokstein P."/>
            <person name="Dubchak I."/>
            <person name="Goodstein D."/>
            <person name="Hornick L."/>
            <person name="Huang Y.W."/>
            <person name="Jhaveri J."/>
            <person name="Luo Y."/>
            <person name="Martinez D."/>
            <person name="Ngau W.C."/>
            <person name="Otillar B."/>
            <person name="Poliakov A."/>
            <person name="Porter A."/>
            <person name="Szajkowski L."/>
            <person name="Werner G."/>
            <person name="Zhou K."/>
            <person name="Grigoriev I.V."/>
            <person name="Rokhsar D.S."/>
            <person name="Grossman A.R."/>
        </authorList>
    </citation>
    <scope>NUCLEOTIDE SEQUENCE [LARGE SCALE GENOMIC DNA]</scope>
    <source>
        <strain evidence="13">CC-503</strain>
    </source>
</reference>
<dbReference type="InterPro" id="IPR020568">
    <property type="entry name" value="Ribosomal_Su5_D2-typ_SF"/>
</dbReference>
<dbReference type="GO" id="GO:0071028">
    <property type="term" value="P:nuclear mRNA surveillance"/>
    <property type="evidence" value="ECO:0000318"/>
    <property type="project" value="GO_Central"/>
</dbReference>
<dbReference type="SUPFAM" id="SSF54211">
    <property type="entry name" value="Ribosomal protein S5 domain 2-like"/>
    <property type="match status" value="1"/>
</dbReference>
<dbReference type="Pfam" id="PF01138">
    <property type="entry name" value="RNase_PH"/>
    <property type="match status" value="1"/>
</dbReference>
<protein>
    <recommendedName>
        <fullName evidence="9">Ribosomal RNA-processing protein 43</fullName>
    </recommendedName>
</protein>
<dbReference type="GO" id="GO:0034475">
    <property type="term" value="P:U4 snRNA 3'-end processing"/>
    <property type="evidence" value="ECO:0000318"/>
    <property type="project" value="GO_Central"/>
</dbReference>